<dbReference type="STRING" id="84724.SAMN04488564_110324"/>
<dbReference type="InterPro" id="IPR025983">
    <property type="entry name" value="Cys_rich_CPCC"/>
</dbReference>
<sequence length="118" mass="12466">MGDEAVEGEGWSLVRRAEPAPRPVDGAWFGSYISMKNVYGSADGGPYTCSCCGHLTLTVRAAWEICRECGWEDDGQDDHDSSVVRGGPNGPVSLDDERAAYVAEGGVRGDHVPPGPAV</sequence>
<feature type="region of interest" description="Disordered" evidence="1">
    <location>
        <begin position="74"/>
        <end position="94"/>
    </location>
</feature>
<feature type="domain" description="Cysteine-rich CPCC" evidence="2">
    <location>
        <begin position="47"/>
        <end position="107"/>
    </location>
</feature>
<dbReference type="EMBL" id="FOYL01000010">
    <property type="protein sequence ID" value="SFR27110.1"/>
    <property type="molecule type" value="Genomic_DNA"/>
</dbReference>
<dbReference type="Pfam" id="PF14206">
    <property type="entry name" value="Cys_rich_CPCC"/>
    <property type="match status" value="1"/>
</dbReference>
<dbReference type="RefSeq" id="WP_093602665.1">
    <property type="nucleotide sequence ID" value="NZ_FOYL01000010.1"/>
</dbReference>
<evidence type="ECO:0000259" key="2">
    <source>
        <dbReference type="Pfam" id="PF14206"/>
    </source>
</evidence>
<dbReference type="OrthoDB" id="1456570at2"/>
<reference evidence="4" key="1">
    <citation type="submission" date="2016-10" db="EMBL/GenBank/DDBJ databases">
        <authorList>
            <person name="Varghese N."/>
            <person name="Submissions S."/>
        </authorList>
    </citation>
    <scope>NUCLEOTIDE SEQUENCE [LARGE SCALE GENOMIC DNA]</scope>
    <source>
        <strain evidence="4">DSM 44232</strain>
    </source>
</reference>
<evidence type="ECO:0000256" key="1">
    <source>
        <dbReference type="SAM" id="MobiDB-lite"/>
    </source>
</evidence>
<accession>A0A1I6FB17</accession>
<protein>
    <submittedName>
        <fullName evidence="3">Cysteine-rich CPCC</fullName>
    </submittedName>
</protein>
<evidence type="ECO:0000313" key="4">
    <source>
        <dbReference type="Proteomes" id="UP000198583"/>
    </source>
</evidence>
<dbReference type="AlphaFoldDB" id="A0A1I6FB17"/>
<organism evidence="3 4">
    <name type="scientific">Lentzea waywayandensis</name>
    <dbReference type="NCBI Taxonomy" id="84724"/>
    <lineage>
        <taxon>Bacteria</taxon>
        <taxon>Bacillati</taxon>
        <taxon>Actinomycetota</taxon>
        <taxon>Actinomycetes</taxon>
        <taxon>Pseudonocardiales</taxon>
        <taxon>Pseudonocardiaceae</taxon>
        <taxon>Lentzea</taxon>
    </lineage>
</organism>
<evidence type="ECO:0000313" key="3">
    <source>
        <dbReference type="EMBL" id="SFR27110.1"/>
    </source>
</evidence>
<proteinExistence type="predicted"/>
<dbReference type="Proteomes" id="UP000198583">
    <property type="component" value="Unassembled WGS sequence"/>
</dbReference>
<keyword evidence="4" id="KW-1185">Reference proteome</keyword>
<name>A0A1I6FB17_9PSEU</name>
<gene>
    <name evidence="3" type="ORF">SAMN04488564_110324</name>
</gene>